<accession>A0A7V9A8F3</accession>
<protein>
    <recommendedName>
        <fullName evidence="5">Carboxypeptidase regulatory-like domain-containing protein</fullName>
    </recommendedName>
</protein>
<evidence type="ECO:0008006" key="5">
    <source>
        <dbReference type="Google" id="ProtNLM"/>
    </source>
</evidence>
<feature type="chain" id="PRO_5031262800" description="Carboxypeptidase regulatory-like domain-containing protein" evidence="2">
    <location>
        <begin position="31"/>
        <end position="162"/>
    </location>
</feature>
<dbReference type="EMBL" id="JABRWO010000010">
    <property type="protein sequence ID" value="MBA2116392.1"/>
    <property type="molecule type" value="Genomic_DNA"/>
</dbReference>
<gene>
    <name evidence="3" type="ORF">HOV93_35810</name>
</gene>
<name>A0A7V9A8F3_9BACT</name>
<feature type="region of interest" description="Disordered" evidence="1">
    <location>
        <begin position="100"/>
        <end position="129"/>
    </location>
</feature>
<dbReference type="SUPFAM" id="SSF49478">
    <property type="entry name" value="Cna protein B-type domain"/>
    <property type="match status" value="1"/>
</dbReference>
<dbReference type="PROSITE" id="PS51257">
    <property type="entry name" value="PROKAR_LIPOPROTEIN"/>
    <property type="match status" value="1"/>
</dbReference>
<dbReference type="RefSeq" id="WP_207397806.1">
    <property type="nucleotide sequence ID" value="NZ_JABRWO010000010.1"/>
</dbReference>
<evidence type="ECO:0000313" key="4">
    <source>
        <dbReference type="Proteomes" id="UP000551616"/>
    </source>
</evidence>
<dbReference type="AlphaFoldDB" id="A0A7V9A8F3"/>
<organism evidence="3 4">
    <name type="scientific">Bremerella alba</name>
    <dbReference type="NCBI Taxonomy" id="980252"/>
    <lineage>
        <taxon>Bacteria</taxon>
        <taxon>Pseudomonadati</taxon>
        <taxon>Planctomycetota</taxon>
        <taxon>Planctomycetia</taxon>
        <taxon>Pirellulales</taxon>
        <taxon>Pirellulaceae</taxon>
        <taxon>Bremerella</taxon>
    </lineage>
</organism>
<proteinExistence type="predicted"/>
<reference evidence="3 4" key="1">
    <citation type="submission" date="2020-05" db="EMBL/GenBank/DDBJ databases">
        <title>Bremerella alba sp. nov., a novel planctomycete isolated from the surface of the macroalga Fucus spiralis.</title>
        <authorList>
            <person name="Godinho O."/>
            <person name="Botelho R."/>
            <person name="Albuquerque L."/>
            <person name="Wiegand S."/>
            <person name="Da Costa M.S."/>
            <person name="Lobo-Da-Cunha A."/>
            <person name="Jogler C."/>
            <person name="Lage O.M."/>
        </authorList>
    </citation>
    <scope>NUCLEOTIDE SEQUENCE [LARGE SCALE GENOMIC DNA]</scope>
    <source>
        <strain evidence="3 4">FF15</strain>
    </source>
</reference>
<evidence type="ECO:0000256" key="1">
    <source>
        <dbReference type="SAM" id="MobiDB-lite"/>
    </source>
</evidence>
<feature type="signal peptide" evidence="2">
    <location>
        <begin position="1"/>
        <end position="30"/>
    </location>
</feature>
<dbReference type="Proteomes" id="UP000551616">
    <property type="component" value="Unassembled WGS sequence"/>
</dbReference>
<keyword evidence="4" id="KW-1185">Reference proteome</keyword>
<sequence length="162" mass="17195">MNIRPKMSFVTTAGLLFVALVGCGHGPALPDDLPPLTSCKVDVVYKGVPVTEATVTLVPADGKWVGVGMTDQQGQAIIKTQGRYPGVPAGSYAVTVTKYDEQAEPPPTASTPEEDALLEQSAKRMPPRKALVPEKYLKAESSDLKITVTESAVEETLNLQDG</sequence>
<evidence type="ECO:0000256" key="2">
    <source>
        <dbReference type="SAM" id="SignalP"/>
    </source>
</evidence>
<evidence type="ECO:0000313" key="3">
    <source>
        <dbReference type="EMBL" id="MBA2116392.1"/>
    </source>
</evidence>
<keyword evidence="2" id="KW-0732">Signal</keyword>
<comment type="caution">
    <text evidence="3">The sequence shown here is derived from an EMBL/GenBank/DDBJ whole genome shotgun (WGS) entry which is preliminary data.</text>
</comment>